<dbReference type="GO" id="GO:0000151">
    <property type="term" value="C:ubiquitin ligase complex"/>
    <property type="evidence" value="ECO:0007669"/>
    <property type="project" value="TreeGrafter"/>
</dbReference>
<protein>
    <submittedName>
        <fullName evidence="2">HECT-like ubiquitin-conjugating enzyme-binding-domain-containing protein</fullName>
    </submittedName>
</protein>
<feature type="region of interest" description="Disordered" evidence="1">
    <location>
        <begin position="490"/>
        <end position="551"/>
    </location>
</feature>
<keyword evidence="3" id="KW-1185">Reference proteome</keyword>
<evidence type="ECO:0000313" key="2">
    <source>
        <dbReference type="EMBL" id="KAK0496070.1"/>
    </source>
</evidence>
<gene>
    <name evidence="2" type="ORF">EDD18DRAFT_230031</name>
</gene>
<dbReference type="InterPro" id="IPR019193">
    <property type="entry name" value="UBQ-conj_enz_E2-bd_prot"/>
</dbReference>
<dbReference type="Pfam" id="PF09814">
    <property type="entry name" value="HECT_2"/>
    <property type="match status" value="1"/>
</dbReference>
<evidence type="ECO:0000313" key="3">
    <source>
        <dbReference type="Proteomes" id="UP001175228"/>
    </source>
</evidence>
<dbReference type="GO" id="GO:0061630">
    <property type="term" value="F:ubiquitin protein ligase activity"/>
    <property type="evidence" value="ECO:0007669"/>
    <property type="project" value="TreeGrafter"/>
</dbReference>
<reference evidence="2" key="1">
    <citation type="submission" date="2023-06" db="EMBL/GenBank/DDBJ databases">
        <authorList>
            <consortium name="Lawrence Berkeley National Laboratory"/>
            <person name="Ahrendt S."/>
            <person name="Sahu N."/>
            <person name="Indic B."/>
            <person name="Wong-Bajracharya J."/>
            <person name="Merenyi Z."/>
            <person name="Ke H.-M."/>
            <person name="Monk M."/>
            <person name="Kocsube S."/>
            <person name="Drula E."/>
            <person name="Lipzen A."/>
            <person name="Balint B."/>
            <person name="Henrissat B."/>
            <person name="Andreopoulos B."/>
            <person name="Martin F.M."/>
            <person name="Harder C.B."/>
            <person name="Rigling D."/>
            <person name="Ford K.L."/>
            <person name="Foster G.D."/>
            <person name="Pangilinan J."/>
            <person name="Papanicolaou A."/>
            <person name="Barry K."/>
            <person name="LaButti K."/>
            <person name="Viragh M."/>
            <person name="Koriabine M."/>
            <person name="Yan M."/>
            <person name="Riley R."/>
            <person name="Champramary S."/>
            <person name="Plett K.L."/>
            <person name="Tsai I.J."/>
            <person name="Slot J."/>
            <person name="Sipos G."/>
            <person name="Plett J."/>
            <person name="Nagy L.G."/>
            <person name="Grigoriev I.V."/>
        </authorList>
    </citation>
    <scope>NUCLEOTIDE SEQUENCE</scope>
    <source>
        <strain evidence="2">HWK02</strain>
    </source>
</reference>
<feature type="compositionally biased region" description="Low complexity" evidence="1">
    <location>
        <begin position="499"/>
        <end position="509"/>
    </location>
</feature>
<dbReference type="PANTHER" id="PTHR31531">
    <property type="entry name" value="E3 UBIQUITIN-PROTEIN LIGASE E3D FAMILY MEMBER"/>
    <property type="match status" value="1"/>
</dbReference>
<dbReference type="Proteomes" id="UP001175228">
    <property type="component" value="Unassembled WGS sequence"/>
</dbReference>
<feature type="compositionally biased region" description="Polar residues" evidence="1">
    <location>
        <begin position="106"/>
        <end position="124"/>
    </location>
</feature>
<feature type="region of interest" description="Disordered" evidence="1">
    <location>
        <begin position="294"/>
        <end position="318"/>
    </location>
</feature>
<accession>A0AA39Q5M7</accession>
<dbReference type="GO" id="GO:0005634">
    <property type="term" value="C:nucleus"/>
    <property type="evidence" value="ECO:0007669"/>
    <property type="project" value="TreeGrafter"/>
</dbReference>
<dbReference type="AlphaFoldDB" id="A0AA39Q5M7"/>
<organism evidence="2 3">
    <name type="scientific">Armillaria luteobubalina</name>
    <dbReference type="NCBI Taxonomy" id="153913"/>
    <lineage>
        <taxon>Eukaryota</taxon>
        <taxon>Fungi</taxon>
        <taxon>Dikarya</taxon>
        <taxon>Basidiomycota</taxon>
        <taxon>Agaricomycotina</taxon>
        <taxon>Agaricomycetes</taxon>
        <taxon>Agaricomycetidae</taxon>
        <taxon>Agaricales</taxon>
        <taxon>Marasmiineae</taxon>
        <taxon>Physalacriaceae</taxon>
        <taxon>Armillaria</taxon>
    </lineage>
</organism>
<dbReference type="GO" id="GO:0005829">
    <property type="term" value="C:cytosol"/>
    <property type="evidence" value="ECO:0007669"/>
    <property type="project" value="TreeGrafter"/>
</dbReference>
<dbReference type="PANTHER" id="PTHR31531:SF2">
    <property type="entry name" value="E3 UBIQUITIN-PROTEIN LIGASE E3D"/>
    <property type="match status" value="1"/>
</dbReference>
<feature type="region of interest" description="Disordered" evidence="1">
    <location>
        <begin position="354"/>
        <end position="376"/>
    </location>
</feature>
<feature type="region of interest" description="Disordered" evidence="1">
    <location>
        <begin position="100"/>
        <end position="124"/>
    </location>
</feature>
<dbReference type="GO" id="GO:0043161">
    <property type="term" value="P:proteasome-mediated ubiquitin-dependent protein catabolic process"/>
    <property type="evidence" value="ECO:0007669"/>
    <property type="project" value="TreeGrafter"/>
</dbReference>
<dbReference type="GO" id="GO:0051865">
    <property type="term" value="P:protein autoubiquitination"/>
    <property type="evidence" value="ECO:0007669"/>
    <property type="project" value="TreeGrafter"/>
</dbReference>
<dbReference type="GO" id="GO:0000209">
    <property type="term" value="P:protein polyubiquitination"/>
    <property type="evidence" value="ECO:0007669"/>
    <property type="project" value="TreeGrafter"/>
</dbReference>
<comment type="caution">
    <text evidence="2">The sequence shown here is derived from an EMBL/GenBank/DDBJ whole genome shotgun (WGS) entry which is preliminary data.</text>
</comment>
<dbReference type="EMBL" id="JAUEPU010000016">
    <property type="protein sequence ID" value="KAK0496070.1"/>
    <property type="molecule type" value="Genomic_DNA"/>
</dbReference>
<dbReference type="GO" id="GO:0006513">
    <property type="term" value="P:protein monoubiquitination"/>
    <property type="evidence" value="ECO:0007669"/>
    <property type="project" value="TreeGrafter"/>
</dbReference>
<dbReference type="GO" id="GO:0031624">
    <property type="term" value="F:ubiquitin conjugating enzyme binding"/>
    <property type="evidence" value="ECO:0007669"/>
    <property type="project" value="TreeGrafter"/>
</dbReference>
<dbReference type="GO" id="GO:0030332">
    <property type="term" value="F:cyclin binding"/>
    <property type="evidence" value="ECO:0007669"/>
    <property type="project" value="TreeGrafter"/>
</dbReference>
<evidence type="ECO:0000256" key="1">
    <source>
        <dbReference type="SAM" id="MobiDB-lite"/>
    </source>
</evidence>
<feature type="compositionally biased region" description="Low complexity" evidence="1">
    <location>
        <begin position="523"/>
        <end position="542"/>
    </location>
</feature>
<name>A0AA39Q5M7_9AGAR</name>
<sequence length="943" mass="105389">MATLTRVRERVQPQRPLVDTEIPTPFPRDLLQKEECQVQEGISLSVDEVEERASRVSESSDGHQSGTIELMPSIALVERSCLMTLNNLLSVPTRWNPIVPDRRHSMPSTPHTSTVQGDAESSSSALQTLVSNLRNRDASDVMVEVAHTDADLISELKTRVEGISTSLDSSDAQLATTLVSLLSHLNRLGSLHSSPSQSRIIPSNSWHSLESADIFDTLKRQLSDLQIERQRDVLPIGSPPVLAVERALLWSRIDEELENVVAMCKERTTGDHLPPQYDPADYQYDLPPEYEYGPRTSIDDSKQRPYSMHSPTTPTTPMNEKMRLDFEAVTMAIDRLYMVAPQLHNQRVELKSSKVAQMEKARREGSSVSRGKEKQRDIRELEDIFELLGKATQRSMKDQSVILEGGMKSRFEKARLRDQAKREAFVEHLAEHSNAGRLHSQDAVLQPKTKDPNAMLTLPEFIREAVPESMRVQDPTALLSLPEFVKEAPPPHIVPPPLTASASLPPASLGRFKSKKKNRDRSMSAPSLSWLRSSASRSASAEAKSKEASKSSTPRLEFEVNYIAENHETLQHILVFLSVTGAVPGVDIEAEVLPSLPEKHLGGGDHLIVKSGPYTSLPLKLPGLVPPGKKEIKVQSGHYEIKLATLTAYTPSPQPTPLLDASQLATSNPTSFICASCSLPLIQSSRITQYRDLPSEHWQELVDAWMCHSDQKLHEQIAKNGRGFWPEPGQALVGGSYILFEESAMSKTNIYPADTAKRVDDWQPVRCLCGAVVGRCQEHRSNSIPSLVYRMLKYAIRPVSPTTEPVKIPLSAFIVEDMQEFVQAHASYRFIVLDEEDERPRILMWLFKPSIQLAYAIRSQYALPKTASIQAAKVLFKLLGPSEEPADLKSILDKYPGFPQAEYLFYPMNICRRLAGLLRESNLSYPESMRTMTGLDVGWLHRT</sequence>
<proteinExistence type="predicted"/>